<dbReference type="EMBL" id="KV454209">
    <property type="protein sequence ID" value="ODQ60711.1"/>
    <property type="molecule type" value="Genomic_DNA"/>
</dbReference>
<evidence type="ECO:0000259" key="7">
    <source>
        <dbReference type="SMART" id="SM01156"/>
    </source>
</evidence>
<evidence type="ECO:0000256" key="2">
    <source>
        <dbReference type="ARBA" id="ARBA00022553"/>
    </source>
</evidence>
<dbReference type="GeneID" id="30201795"/>
<keyword evidence="5" id="KW-0539">Nucleus</keyword>
<name>A0A1E3P5I3_WICAA</name>
<dbReference type="Pfam" id="PF08216">
    <property type="entry name" value="CTNNBL"/>
    <property type="match status" value="1"/>
</dbReference>
<proteinExistence type="predicted"/>
<dbReference type="Proteomes" id="UP000094112">
    <property type="component" value="Unassembled WGS sequence"/>
</dbReference>
<dbReference type="InterPro" id="IPR016024">
    <property type="entry name" value="ARM-type_fold"/>
</dbReference>
<organism evidence="8 9">
    <name type="scientific">Wickerhamomyces anomalus (strain ATCC 58044 / CBS 1984 / NCYC 433 / NRRL Y-366-8)</name>
    <name type="common">Yeast</name>
    <name type="synonym">Hansenula anomala</name>
    <dbReference type="NCBI Taxonomy" id="683960"/>
    <lineage>
        <taxon>Eukaryota</taxon>
        <taxon>Fungi</taxon>
        <taxon>Dikarya</taxon>
        <taxon>Ascomycota</taxon>
        <taxon>Saccharomycotina</taxon>
        <taxon>Saccharomycetes</taxon>
        <taxon>Phaffomycetales</taxon>
        <taxon>Wickerhamomycetaceae</taxon>
        <taxon>Wickerhamomyces</taxon>
    </lineage>
</organism>
<evidence type="ECO:0000313" key="8">
    <source>
        <dbReference type="EMBL" id="ODQ60711.1"/>
    </source>
</evidence>
<protein>
    <recommendedName>
        <fullName evidence="7">Beta-catenin-like protein 1 N-terminal domain-containing protein</fullName>
    </recommendedName>
</protein>
<dbReference type="Gene3D" id="1.25.10.10">
    <property type="entry name" value="Leucine-rich Repeat Variant"/>
    <property type="match status" value="1"/>
</dbReference>
<feature type="region of interest" description="Disordered" evidence="6">
    <location>
        <begin position="1"/>
        <end position="27"/>
    </location>
</feature>
<dbReference type="OrthoDB" id="1898821at2759"/>
<evidence type="ECO:0000313" key="9">
    <source>
        <dbReference type="Proteomes" id="UP000094112"/>
    </source>
</evidence>
<feature type="domain" description="Beta-catenin-like protein 1 N-terminal" evidence="7">
    <location>
        <begin position="41"/>
        <end position="149"/>
    </location>
</feature>
<evidence type="ECO:0000256" key="6">
    <source>
        <dbReference type="SAM" id="MobiDB-lite"/>
    </source>
</evidence>
<keyword evidence="2" id="KW-0597">Phosphoprotein</keyword>
<dbReference type="STRING" id="683960.A0A1E3P5I3"/>
<accession>A0A1E3P5I3</accession>
<dbReference type="SMART" id="SM01156">
    <property type="entry name" value="DUF1716"/>
    <property type="match status" value="1"/>
</dbReference>
<keyword evidence="3" id="KW-0677">Repeat</keyword>
<keyword evidence="4" id="KW-0175">Coiled coil</keyword>
<dbReference type="InterPro" id="IPR011989">
    <property type="entry name" value="ARM-like"/>
</dbReference>
<keyword evidence="9" id="KW-1185">Reference proteome</keyword>
<sequence length="542" mass="63453">MSDYKRRKIDESGGGGGSLIAANRAAKEQQQQQEKILQYLQRTTAQDGLNAADNDDVVMEPEVYDLNWLENLSKELKTTVQQNSDVRIKYSNDPLKFLDSETKLNEIVKQISNITLAELPLYNDFIRLSGESLSQIITHPNGDIINQFIIVFNDLIDHEYEQDQSILLQFIKTQNIVNFLLEYLKILIDQDDEDSKDVQITILTIFNELTNYEDDELRKQLIEFDQLTQFFNDSVRQISTVEGISYYDELVTDYLFKIVDWDKLRFVAKHDSAIEIFLIQLSHFTEIQPEEGSTQENFVESIISILSMVLTSKDGRSKFLQLEGFELLLILIKNGDWGFKTFVKLSNYLIESINDTNNVELSVSIIESNFFLNNVFKILKQNHKDRDEIYQILKILVKLIIFLPFNSDQRIRLINKLVNKNFKSLNVLLKIESKYDQNVSKLDVNSEQTYSFDDQYLEKIENGLDILQQISIFKSWLLIEDEKLKNDMIHMKHFNLEKLKNILNGYKDELKFNIENTEDDVTKNEFFEYINMINELLANLYT</sequence>
<evidence type="ECO:0000256" key="1">
    <source>
        <dbReference type="ARBA" id="ARBA00004123"/>
    </source>
</evidence>
<comment type="subcellular location">
    <subcellularLocation>
        <location evidence="1">Nucleus</location>
    </subcellularLocation>
</comment>
<dbReference type="InterPro" id="IPR013180">
    <property type="entry name" value="CTNNBL1_N"/>
</dbReference>
<evidence type="ECO:0000256" key="4">
    <source>
        <dbReference type="ARBA" id="ARBA00023054"/>
    </source>
</evidence>
<dbReference type="RefSeq" id="XP_019039918.1">
    <property type="nucleotide sequence ID" value="XM_019184549.1"/>
</dbReference>
<dbReference type="AlphaFoldDB" id="A0A1E3P5I3"/>
<dbReference type="PANTHER" id="PTHR14978:SF0">
    <property type="entry name" value="BETA-CATENIN-LIKE PROTEIN 1"/>
    <property type="match status" value="1"/>
</dbReference>
<dbReference type="InterPro" id="IPR039678">
    <property type="entry name" value="CTNNBL1"/>
</dbReference>
<dbReference type="SUPFAM" id="SSF48371">
    <property type="entry name" value="ARM repeat"/>
    <property type="match status" value="1"/>
</dbReference>
<dbReference type="PANTHER" id="PTHR14978">
    <property type="entry name" value="BETA-CATENIN-LIKE PROTEIN 1 NUCLEAR ASSOCIATED PROTEIN"/>
    <property type="match status" value="1"/>
</dbReference>
<gene>
    <name evidence="8" type="ORF">WICANDRAFT_77388</name>
</gene>
<dbReference type="GO" id="GO:0005681">
    <property type="term" value="C:spliceosomal complex"/>
    <property type="evidence" value="ECO:0007669"/>
    <property type="project" value="TreeGrafter"/>
</dbReference>
<reference evidence="8 9" key="1">
    <citation type="journal article" date="2016" name="Proc. Natl. Acad. Sci. U.S.A.">
        <title>Comparative genomics of biotechnologically important yeasts.</title>
        <authorList>
            <person name="Riley R."/>
            <person name="Haridas S."/>
            <person name="Wolfe K.H."/>
            <person name="Lopes M.R."/>
            <person name="Hittinger C.T."/>
            <person name="Goeker M."/>
            <person name="Salamov A.A."/>
            <person name="Wisecaver J.H."/>
            <person name="Long T.M."/>
            <person name="Calvey C.H."/>
            <person name="Aerts A.L."/>
            <person name="Barry K.W."/>
            <person name="Choi C."/>
            <person name="Clum A."/>
            <person name="Coughlan A.Y."/>
            <person name="Deshpande S."/>
            <person name="Douglass A.P."/>
            <person name="Hanson S.J."/>
            <person name="Klenk H.-P."/>
            <person name="LaButti K.M."/>
            <person name="Lapidus A."/>
            <person name="Lindquist E.A."/>
            <person name="Lipzen A.M."/>
            <person name="Meier-Kolthoff J.P."/>
            <person name="Ohm R.A."/>
            <person name="Otillar R.P."/>
            <person name="Pangilinan J.L."/>
            <person name="Peng Y."/>
            <person name="Rokas A."/>
            <person name="Rosa C.A."/>
            <person name="Scheuner C."/>
            <person name="Sibirny A.A."/>
            <person name="Slot J.C."/>
            <person name="Stielow J.B."/>
            <person name="Sun H."/>
            <person name="Kurtzman C.P."/>
            <person name="Blackwell M."/>
            <person name="Grigoriev I.V."/>
            <person name="Jeffries T.W."/>
        </authorList>
    </citation>
    <scope>NUCLEOTIDE SEQUENCE [LARGE SCALE GENOMIC DNA]</scope>
    <source>
        <strain evidence="9">ATCC 58044 / CBS 1984 / NCYC 433 / NRRL Y-366-8</strain>
    </source>
</reference>
<evidence type="ECO:0000256" key="5">
    <source>
        <dbReference type="ARBA" id="ARBA00023242"/>
    </source>
</evidence>
<evidence type="ECO:0000256" key="3">
    <source>
        <dbReference type="ARBA" id="ARBA00022737"/>
    </source>
</evidence>